<reference evidence="8" key="1">
    <citation type="journal article" date="2019" name="Int. J. Syst. Evol. Microbiol.">
        <title>The Global Catalogue of Microorganisms (GCM) 10K type strain sequencing project: providing services to taxonomists for standard genome sequencing and annotation.</title>
        <authorList>
            <consortium name="The Broad Institute Genomics Platform"/>
            <consortium name="The Broad Institute Genome Sequencing Center for Infectious Disease"/>
            <person name="Wu L."/>
            <person name="Ma J."/>
        </authorList>
    </citation>
    <scope>NUCLEOTIDE SEQUENCE [LARGE SCALE GENOMIC DNA]</scope>
    <source>
        <strain evidence="8">CECT 8472</strain>
    </source>
</reference>
<comment type="caution">
    <text evidence="7">The sequence shown here is derived from an EMBL/GenBank/DDBJ whole genome shotgun (WGS) entry which is preliminary data.</text>
</comment>
<dbReference type="InterPro" id="IPR007543">
    <property type="entry name" value="LptD_C"/>
</dbReference>
<dbReference type="Proteomes" id="UP001595799">
    <property type="component" value="Unassembled WGS sequence"/>
</dbReference>
<keyword evidence="1 4" id="KW-0732">Signal</keyword>
<comment type="subunit">
    <text evidence="4">Component of the lipopolysaccharide transport and assembly complex.</text>
</comment>
<keyword evidence="2 4" id="KW-0472">Membrane</keyword>
<accession>A0ABV8ULN8</accession>
<feature type="domain" description="LptD C-terminal" evidence="5">
    <location>
        <begin position="305"/>
        <end position="677"/>
    </location>
</feature>
<gene>
    <name evidence="4" type="primary">lptD</name>
    <name evidence="7" type="ORF">ACFOW6_08830</name>
</gene>
<evidence type="ECO:0000313" key="7">
    <source>
        <dbReference type="EMBL" id="MFC4351642.1"/>
    </source>
</evidence>
<evidence type="ECO:0000259" key="5">
    <source>
        <dbReference type="Pfam" id="PF04453"/>
    </source>
</evidence>
<dbReference type="EMBL" id="JBHSCW010000003">
    <property type="protein sequence ID" value="MFC4351642.1"/>
    <property type="molecule type" value="Genomic_DNA"/>
</dbReference>
<comment type="subcellular location">
    <subcellularLocation>
        <location evidence="4">Cell outer membrane</location>
    </subcellularLocation>
</comment>
<evidence type="ECO:0000256" key="3">
    <source>
        <dbReference type="ARBA" id="ARBA00023237"/>
    </source>
</evidence>
<evidence type="ECO:0000313" key="8">
    <source>
        <dbReference type="Proteomes" id="UP001595799"/>
    </source>
</evidence>
<protein>
    <recommendedName>
        <fullName evidence="4">LPS-assembly protein LptD</fullName>
    </recommendedName>
</protein>
<comment type="caution">
    <text evidence="4">Lacks conserved residue(s) required for the propagation of feature annotation.</text>
</comment>
<name>A0ABV8ULN8_9PROT</name>
<dbReference type="InterPro" id="IPR020889">
    <property type="entry name" value="LipoPS_assembly_LptD"/>
</dbReference>
<comment type="similarity">
    <text evidence="4">Belongs to the LptD family.</text>
</comment>
<evidence type="ECO:0000259" key="6">
    <source>
        <dbReference type="Pfam" id="PF13100"/>
    </source>
</evidence>
<evidence type="ECO:0000256" key="4">
    <source>
        <dbReference type="HAMAP-Rule" id="MF_01411"/>
    </source>
</evidence>
<dbReference type="InterPro" id="IPR050218">
    <property type="entry name" value="LptD"/>
</dbReference>
<evidence type="ECO:0000256" key="2">
    <source>
        <dbReference type="ARBA" id="ARBA00023136"/>
    </source>
</evidence>
<evidence type="ECO:0000256" key="1">
    <source>
        <dbReference type="ARBA" id="ARBA00022729"/>
    </source>
</evidence>
<dbReference type="PANTHER" id="PTHR30189:SF1">
    <property type="entry name" value="LPS-ASSEMBLY PROTEIN LPTD"/>
    <property type="match status" value="1"/>
</dbReference>
<sequence length="752" mass="85659">MNSGTLKDILFSGAAVLALLTPFMIESASPVAAQTGSSPANTEEEERDERALLRADEVTNNEDEGIITASGNVELAQGDRVLLADTVTYNTNTDVATARGNVALVEPSGEVMFGEYVEITSDMKEAFVRDVRILLLDDTRIAADTAVRTSGNRTVFRQGVFSPCLPCEEDPDAAPLWQIKADRAIHDQEAQEMRYRNARLEFFGVPAFYTPYFSHADWTVDRKSGLLASEYGSEDFLGMYGKVPYYWVTGPTSDVTITPMYTQNQGLQLSTEFRKIFENGTLEATLSGTRADRIDSHGVLHEDQFRGHIDAMGRFDFSDTWRGGFDIRRASDESYPKVYNVDLRDEEQLYESRLFAERLEGRNYFSANAFAYQSLTDLVSTSRQPIVAPMLDWNHVSEPVWGSGYYELDANLLSLQREKGREVRRLSLSTAWNQPFMGPIGDVYTLRASLRTDGYWTDDHYPGTTAFDPQPSEGSDFTGRVFPQLSMEWRYPWVAQSEYFQQTFEPIVQAVAAPSFGNNDDIPNEDSLDVEFDDTNLFALNRFAGLDRVDKGSRIDFGMNYSFSTYSQFYSEAFIGKSYRFEENEDFSEGTGLRSKNSDYVGRVRIQPFRELDLLYRFRLDQEDLGFRQQEARFRAGIPEFRVTGSYLNFKETTESSRYGAREQVRISLSSQFTDHWRGRIYAQHDFENDYTPRAGANLIYEDECCTLYMGFERRRFRNREIQPEDTFGIRLSLKYLGAFGAEQGVGGRQSE</sequence>
<feature type="domain" description="Organic solvent tolerance-like N-terminal" evidence="6">
    <location>
        <begin position="47"/>
        <end position="115"/>
    </location>
</feature>
<organism evidence="7 8">
    <name type="scientific">Fodinicurvata halophila</name>
    <dbReference type="NCBI Taxonomy" id="1419723"/>
    <lineage>
        <taxon>Bacteria</taxon>
        <taxon>Pseudomonadati</taxon>
        <taxon>Pseudomonadota</taxon>
        <taxon>Alphaproteobacteria</taxon>
        <taxon>Rhodospirillales</taxon>
        <taxon>Rhodovibrionaceae</taxon>
        <taxon>Fodinicurvata</taxon>
    </lineage>
</organism>
<proteinExistence type="inferred from homology"/>
<keyword evidence="8" id="KW-1185">Reference proteome</keyword>
<dbReference type="InterPro" id="IPR005653">
    <property type="entry name" value="OstA-like_N"/>
</dbReference>
<keyword evidence="3 4" id="KW-0998">Cell outer membrane</keyword>
<comment type="function">
    <text evidence="4">Involved in the assembly of lipopolysaccharide (LPS) at the surface of the outer membrane.</text>
</comment>
<dbReference type="PANTHER" id="PTHR30189">
    <property type="entry name" value="LPS-ASSEMBLY PROTEIN"/>
    <property type="match status" value="1"/>
</dbReference>
<dbReference type="HAMAP" id="MF_01411">
    <property type="entry name" value="LPS_assembly_LptD"/>
    <property type="match status" value="1"/>
</dbReference>
<dbReference type="RefSeq" id="WP_382421967.1">
    <property type="nucleotide sequence ID" value="NZ_JBHSCW010000003.1"/>
</dbReference>
<dbReference type="Gene3D" id="2.60.450.10">
    <property type="entry name" value="Lipopolysaccharide (LPS) transport protein A like domain"/>
    <property type="match status" value="1"/>
</dbReference>
<dbReference type="Pfam" id="PF04453">
    <property type="entry name" value="LptD"/>
    <property type="match status" value="1"/>
</dbReference>
<dbReference type="Pfam" id="PF13100">
    <property type="entry name" value="OstA_2"/>
    <property type="match status" value="1"/>
</dbReference>